<dbReference type="InterPro" id="IPR051044">
    <property type="entry name" value="MAG_DAG_Lipase"/>
</dbReference>
<feature type="domain" description="Serine aminopeptidase S33" evidence="1">
    <location>
        <begin position="53"/>
        <end position="284"/>
    </location>
</feature>
<name>A0A0F9UBW2_9ZZZZ</name>
<gene>
    <name evidence="2" type="ORF">LCGC14_0284910</name>
</gene>
<evidence type="ECO:0000259" key="1">
    <source>
        <dbReference type="Pfam" id="PF12146"/>
    </source>
</evidence>
<dbReference type="Pfam" id="PF12146">
    <property type="entry name" value="Hydrolase_4"/>
    <property type="match status" value="1"/>
</dbReference>
<dbReference type="AlphaFoldDB" id="A0A0F9UBW2"/>
<dbReference type="PANTHER" id="PTHR11614">
    <property type="entry name" value="PHOSPHOLIPASE-RELATED"/>
    <property type="match status" value="1"/>
</dbReference>
<comment type="caution">
    <text evidence="2">The sequence shown here is derived from an EMBL/GenBank/DDBJ whole genome shotgun (WGS) entry which is preliminary data.</text>
</comment>
<organism evidence="2">
    <name type="scientific">marine sediment metagenome</name>
    <dbReference type="NCBI Taxonomy" id="412755"/>
    <lineage>
        <taxon>unclassified sequences</taxon>
        <taxon>metagenomes</taxon>
        <taxon>ecological metagenomes</taxon>
    </lineage>
</organism>
<sequence>MAADDAHDVWRVGPAHRPADAGAVERLSVDLPDGGPTTIYAWRPVEDVGKLPVLYLHGIQSHPGWFTRSAEALWRAGYPVYQITRRGSGDSDSEQGDAASAGQLLADLTACRKVALAHADCRQCHLLGVSWGGKLAAAYAAGGEGAEAIASLTLIAPGIAPKVDVSTWTKLGVAACLLVWRKRRFAIPLSDVDLFTDNEAMRAYLRDDPFRLQTATARFFFTSRRLDWMLRRMPRGSIRAATNLLLASRDRIIDNAATRQVVARLTDGRAATRTIDGCHTMDFEPNPQVFLDALVDAVGRTD</sequence>
<reference evidence="2" key="1">
    <citation type="journal article" date="2015" name="Nature">
        <title>Complex archaea that bridge the gap between prokaryotes and eukaryotes.</title>
        <authorList>
            <person name="Spang A."/>
            <person name="Saw J.H."/>
            <person name="Jorgensen S.L."/>
            <person name="Zaremba-Niedzwiedzka K."/>
            <person name="Martijn J."/>
            <person name="Lind A.E."/>
            <person name="van Eijk R."/>
            <person name="Schleper C."/>
            <person name="Guy L."/>
            <person name="Ettema T.J."/>
        </authorList>
    </citation>
    <scope>NUCLEOTIDE SEQUENCE</scope>
</reference>
<evidence type="ECO:0000313" key="2">
    <source>
        <dbReference type="EMBL" id="KKN84827.1"/>
    </source>
</evidence>
<dbReference type="InterPro" id="IPR029058">
    <property type="entry name" value="AB_hydrolase_fold"/>
</dbReference>
<dbReference type="EMBL" id="LAZR01000166">
    <property type="protein sequence ID" value="KKN84827.1"/>
    <property type="molecule type" value="Genomic_DNA"/>
</dbReference>
<dbReference type="InterPro" id="IPR022742">
    <property type="entry name" value="Hydrolase_4"/>
</dbReference>
<protein>
    <recommendedName>
        <fullName evidence="1">Serine aminopeptidase S33 domain-containing protein</fullName>
    </recommendedName>
</protein>
<dbReference type="SUPFAM" id="SSF53474">
    <property type="entry name" value="alpha/beta-Hydrolases"/>
    <property type="match status" value="1"/>
</dbReference>
<accession>A0A0F9UBW2</accession>
<proteinExistence type="predicted"/>
<dbReference type="Gene3D" id="3.40.50.1820">
    <property type="entry name" value="alpha/beta hydrolase"/>
    <property type="match status" value="1"/>
</dbReference>